<evidence type="ECO:0000256" key="5">
    <source>
        <dbReference type="ARBA" id="ARBA00023040"/>
    </source>
</evidence>
<dbReference type="Gene3D" id="1.20.1070.10">
    <property type="entry name" value="Rhodopsin 7-helix transmembrane proteins"/>
    <property type="match status" value="1"/>
</dbReference>
<feature type="transmembrane region" description="Helical" evidence="11">
    <location>
        <begin position="85"/>
        <end position="109"/>
    </location>
</feature>
<comment type="subcellular location">
    <subcellularLocation>
        <location evidence="1">Cell membrane</location>
        <topology evidence="1">Multi-pass membrane protein</topology>
    </subcellularLocation>
</comment>
<feature type="transmembrane region" description="Helical" evidence="11">
    <location>
        <begin position="251"/>
        <end position="270"/>
    </location>
</feature>
<keyword evidence="2" id="KW-1003">Cell membrane</keyword>
<feature type="region of interest" description="Disordered" evidence="10">
    <location>
        <begin position="291"/>
        <end position="330"/>
    </location>
</feature>
<feature type="transmembrane region" description="Helical" evidence="11">
    <location>
        <begin position="129"/>
        <end position="147"/>
    </location>
</feature>
<proteinExistence type="predicted"/>
<feature type="domain" description="G-protein coupled receptors family 1 profile" evidence="12">
    <location>
        <begin position="27"/>
        <end position="268"/>
    </location>
</feature>
<evidence type="ECO:0000256" key="2">
    <source>
        <dbReference type="ARBA" id="ARBA00022475"/>
    </source>
</evidence>
<evidence type="ECO:0000313" key="13">
    <source>
        <dbReference type="Proteomes" id="UP000887566"/>
    </source>
</evidence>
<keyword evidence="5" id="KW-0297">G-protein coupled receptor</keyword>
<evidence type="ECO:0000256" key="4">
    <source>
        <dbReference type="ARBA" id="ARBA00022989"/>
    </source>
</evidence>
<keyword evidence="9" id="KW-0807">Transducer</keyword>
<dbReference type="GO" id="GO:0004930">
    <property type="term" value="F:G protein-coupled receptor activity"/>
    <property type="evidence" value="ECO:0007669"/>
    <property type="project" value="UniProtKB-KW"/>
</dbReference>
<evidence type="ECO:0000256" key="8">
    <source>
        <dbReference type="ARBA" id="ARBA00023180"/>
    </source>
</evidence>
<feature type="compositionally biased region" description="Polar residues" evidence="10">
    <location>
        <begin position="318"/>
        <end position="330"/>
    </location>
</feature>
<organism evidence="13 14">
    <name type="scientific">Plectus sambesii</name>
    <dbReference type="NCBI Taxonomy" id="2011161"/>
    <lineage>
        <taxon>Eukaryota</taxon>
        <taxon>Metazoa</taxon>
        <taxon>Ecdysozoa</taxon>
        <taxon>Nematoda</taxon>
        <taxon>Chromadorea</taxon>
        <taxon>Plectida</taxon>
        <taxon>Plectina</taxon>
        <taxon>Plectoidea</taxon>
        <taxon>Plectidae</taxon>
        <taxon>Plectus</taxon>
    </lineage>
</organism>
<dbReference type="InterPro" id="IPR017452">
    <property type="entry name" value="GPCR_Rhodpsn_7TM"/>
</dbReference>
<dbReference type="InterPro" id="IPR000276">
    <property type="entry name" value="GPCR_Rhodpsn"/>
</dbReference>
<keyword evidence="6 11" id="KW-0472">Membrane</keyword>
<dbReference type="PROSITE" id="PS50262">
    <property type="entry name" value="G_PROTEIN_RECEP_F1_2"/>
    <property type="match status" value="1"/>
</dbReference>
<evidence type="ECO:0000256" key="1">
    <source>
        <dbReference type="ARBA" id="ARBA00004651"/>
    </source>
</evidence>
<dbReference type="SUPFAM" id="SSF81321">
    <property type="entry name" value="Family A G protein-coupled receptor-like"/>
    <property type="match status" value="1"/>
</dbReference>
<evidence type="ECO:0000256" key="9">
    <source>
        <dbReference type="ARBA" id="ARBA00023224"/>
    </source>
</evidence>
<feature type="transmembrane region" description="Helical" evidence="11">
    <location>
        <begin position="217"/>
        <end position="239"/>
    </location>
</feature>
<evidence type="ECO:0000259" key="12">
    <source>
        <dbReference type="PROSITE" id="PS50262"/>
    </source>
</evidence>
<keyword evidence="7" id="KW-0675">Receptor</keyword>
<evidence type="ECO:0000256" key="6">
    <source>
        <dbReference type="ARBA" id="ARBA00023136"/>
    </source>
</evidence>
<dbReference type="Proteomes" id="UP000887566">
    <property type="component" value="Unplaced"/>
</dbReference>
<keyword evidence="13" id="KW-1185">Reference proteome</keyword>
<feature type="transmembrane region" description="Helical" evidence="11">
    <location>
        <begin position="15"/>
        <end position="37"/>
    </location>
</feature>
<feature type="transmembrane region" description="Helical" evidence="11">
    <location>
        <begin position="167"/>
        <end position="189"/>
    </location>
</feature>
<keyword evidence="8" id="KW-0325">Glycoprotein</keyword>
<keyword evidence="3 11" id="KW-0812">Transmembrane</keyword>
<dbReference type="Pfam" id="PF00001">
    <property type="entry name" value="7tm_1"/>
    <property type="match status" value="1"/>
</dbReference>
<dbReference type="PANTHER" id="PTHR24246:SF27">
    <property type="entry name" value="ADENOSINE RECEPTOR, ISOFORM A"/>
    <property type="match status" value="1"/>
</dbReference>
<protein>
    <submittedName>
        <fullName evidence="14">G-protein coupled receptors family 1 profile domain-containing protein</fullName>
    </submittedName>
</protein>
<dbReference type="WBParaSite" id="PSAMB.scaffold792size41295.g8929.t1">
    <property type="protein sequence ID" value="PSAMB.scaffold792size41295.g8929.t1"/>
    <property type="gene ID" value="PSAMB.scaffold792size41295.g8929"/>
</dbReference>
<evidence type="ECO:0000256" key="10">
    <source>
        <dbReference type="SAM" id="MobiDB-lite"/>
    </source>
</evidence>
<name>A0A914XER9_9BILA</name>
<keyword evidence="4 11" id="KW-1133">Transmembrane helix</keyword>
<evidence type="ECO:0000256" key="7">
    <source>
        <dbReference type="ARBA" id="ARBA00023170"/>
    </source>
</evidence>
<sequence length="330" mass="35596">MSASWTHAERIPASVLHFLLGVVIFVANLTLLVAVLSERKLRTGAYYLAANLWFANCLLGAAMAVENVVGVNIEHGNKPLATTEGTAALLNCLVTLATLLALSTARLVWHRSPQHSMSAWSALKISLSMWAAIGILVLVKTIAFAVFNASTDNDQSVCYRCLFGFETAILVIFVIANVLIYAVTLYMIVSRVGSTVHDSRRPVANIKEARDAITTGLWLLLHLISFALLAMLLVAETFWSTQARPEGPTVHLLLAAFSLHALANPLVAVLRDVDVAASVRRAISCDQVRASPTTTTTGTLSVGPMMSIDDPPPPYMSRMNSASNSLLDQQ</sequence>
<dbReference type="GO" id="GO:0005886">
    <property type="term" value="C:plasma membrane"/>
    <property type="evidence" value="ECO:0007669"/>
    <property type="project" value="UniProtKB-SubCell"/>
</dbReference>
<feature type="transmembrane region" description="Helical" evidence="11">
    <location>
        <begin position="44"/>
        <end position="65"/>
    </location>
</feature>
<accession>A0A914XER9</accession>
<evidence type="ECO:0000256" key="11">
    <source>
        <dbReference type="SAM" id="Phobius"/>
    </source>
</evidence>
<reference evidence="14" key="1">
    <citation type="submission" date="2022-11" db="UniProtKB">
        <authorList>
            <consortium name="WormBaseParasite"/>
        </authorList>
    </citation>
    <scope>IDENTIFICATION</scope>
</reference>
<dbReference type="AlphaFoldDB" id="A0A914XER9"/>
<evidence type="ECO:0000256" key="3">
    <source>
        <dbReference type="ARBA" id="ARBA00022692"/>
    </source>
</evidence>
<evidence type="ECO:0000313" key="14">
    <source>
        <dbReference type="WBParaSite" id="PSAMB.scaffold792size41295.g8929.t1"/>
    </source>
</evidence>
<dbReference type="PANTHER" id="PTHR24246">
    <property type="entry name" value="OLFACTORY RECEPTOR AND ADENOSINE RECEPTOR"/>
    <property type="match status" value="1"/>
</dbReference>